<sequence>MVMPLVLAANVSAVVTAATSFFAVFGAARSCAAAAEAGTSPRTADLKRLGIPVTEFRNIGLKASH</sequence>
<name>A0ABW5DX85_9PROT</name>
<dbReference type="Proteomes" id="UP001597295">
    <property type="component" value="Unassembled WGS sequence"/>
</dbReference>
<organism evidence="2 3">
    <name type="scientific">Lacibacterium aquatile</name>
    <dbReference type="NCBI Taxonomy" id="1168082"/>
    <lineage>
        <taxon>Bacteria</taxon>
        <taxon>Pseudomonadati</taxon>
        <taxon>Pseudomonadota</taxon>
        <taxon>Alphaproteobacteria</taxon>
        <taxon>Rhodospirillales</taxon>
        <taxon>Rhodospirillaceae</taxon>
    </lineage>
</organism>
<accession>A0ABW5DX85</accession>
<reference evidence="3" key="1">
    <citation type="journal article" date="2019" name="Int. J. Syst. Evol. Microbiol.">
        <title>The Global Catalogue of Microorganisms (GCM) 10K type strain sequencing project: providing services to taxonomists for standard genome sequencing and annotation.</title>
        <authorList>
            <consortium name="The Broad Institute Genomics Platform"/>
            <consortium name="The Broad Institute Genome Sequencing Center for Infectious Disease"/>
            <person name="Wu L."/>
            <person name="Ma J."/>
        </authorList>
    </citation>
    <scope>NUCLEOTIDE SEQUENCE [LARGE SCALE GENOMIC DNA]</scope>
    <source>
        <strain evidence="3">CGMCC 1.19062</strain>
    </source>
</reference>
<evidence type="ECO:0000256" key="1">
    <source>
        <dbReference type="SAM" id="SignalP"/>
    </source>
</evidence>
<evidence type="ECO:0000313" key="2">
    <source>
        <dbReference type="EMBL" id="MFD2263845.1"/>
    </source>
</evidence>
<evidence type="ECO:0000313" key="3">
    <source>
        <dbReference type="Proteomes" id="UP001597295"/>
    </source>
</evidence>
<comment type="caution">
    <text evidence="2">The sequence shown here is derived from an EMBL/GenBank/DDBJ whole genome shotgun (WGS) entry which is preliminary data.</text>
</comment>
<keyword evidence="1" id="KW-0732">Signal</keyword>
<feature type="chain" id="PRO_5045929921" evidence="1">
    <location>
        <begin position="18"/>
        <end position="65"/>
    </location>
</feature>
<feature type="signal peptide" evidence="1">
    <location>
        <begin position="1"/>
        <end position="17"/>
    </location>
</feature>
<protein>
    <submittedName>
        <fullName evidence="2">Uncharacterized protein</fullName>
    </submittedName>
</protein>
<keyword evidence="3" id="KW-1185">Reference proteome</keyword>
<gene>
    <name evidence="2" type="ORF">ACFSM5_13165</name>
</gene>
<proteinExistence type="predicted"/>
<dbReference type="EMBL" id="JBHUIP010000012">
    <property type="protein sequence ID" value="MFD2263845.1"/>
    <property type="molecule type" value="Genomic_DNA"/>
</dbReference>
<dbReference type="RefSeq" id="WP_379876889.1">
    <property type="nucleotide sequence ID" value="NZ_JBHUIP010000012.1"/>
</dbReference>